<keyword evidence="2" id="KW-1185">Reference proteome</keyword>
<gene>
    <name evidence="1" type="ORF">Av05_0059</name>
</gene>
<protein>
    <submittedName>
        <fullName evidence="1">Uncharacterized protein</fullName>
    </submittedName>
</protein>
<dbReference type="GeneID" id="22475400"/>
<evidence type="ECO:0000313" key="1">
    <source>
        <dbReference type="EMBL" id="AII27602.1"/>
    </source>
</evidence>
<evidence type="ECO:0000313" key="2">
    <source>
        <dbReference type="Proteomes" id="UP000028961"/>
    </source>
</evidence>
<accession>A0A076G7Y3</accession>
<dbReference type="Proteomes" id="UP000028961">
    <property type="component" value="Segment"/>
</dbReference>
<organism evidence="1 2">
    <name type="scientific">Escherichia phage Av-05</name>
    <dbReference type="NCBI Taxonomy" id="1527519"/>
    <lineage>
        <taxon>Viruses</taxon>
        <taxon>Duplodnaviria</taxon>
        <taxon>Heunggongvirae</taxon>
        <taxon>Uroviricota</taxon>
        <taxon>Caudoviricetes</taxon>
        <taxon>Vequintavirinae</taxon>
        <taxon>Avunavirus</taxon>
        <taxon>Avunavirus Av05</taxon>
    </lineage>
</organism>
<dbReference type="RefSeq" id="YP_009111133.1">
    <property type="nucleotide sequence ID" value="NC_025830.1"/>
</dbReference>
<sequence length="106" mass="12703">MKKKIIRKNKKFLSSIVGRVGSYNISEYLKVCKWQHQWDKSIKEAIKSHLKLPNFDKMFQTSDGQVFIPYFSKGKFCFYGIFPNMEEAEALERFWGRKCLRLNNRK</sequence>
<proteinExistence type="predicted"/>
<dbReference type="KEGG" id="vg:22475400"/>
<reference evidence="1 2" key="1">
    <citation type="journal article" date="2015" name="Genome Announc.">
        <title>Genomic Analysis of Broad-Host-Range Enterobacteriophage Av-05.</title>
        <authorList>
            <person name="Amarillas L."/>
            <person name="Lopez-Cuevas O."/>
            <person name="Leon-Felix J."/>
            <person name="Castro-Del Campo N."/>
            <person name="Gerba C.P."/>
            <person name="Chaidez C."/>
        </authorList>
    </citation>
    <scope>NUCLEOTIDE SEQUENCE [LARGE SCALE GENOMIC DNA]</scope>
</reference>
<dbReference type="EMBL" id="KM190144">
    <property type="protein sequence ID" value="AII27602.1"/>
    <property type="molecule type" value="Genomic_DNA"/>
</dbReference>
<name>A0A076G7Y3_9CAUD</name>